<dbReference type="EMBL" id="CM000584">
    <property type="protein sequence ID" value="EWG46646.1"/>
    <property type="molecule type" value="Genomic_DNA"/>
</dbReference>
<dbReference type="GeneID" id="30064895"/>
<evidence type="ECO:0000313" key="2">
    <source>
        <dbReference type="Proteomes" id="UP000009096"/>
    </source>
</evidence>
<dbReference type="EMBL" id="DS022249">
    <property type="protein sequence ID" value="EWG46646.1"/>
    <property type="molecule type" value="Genomic_DNA"/>
</dbReference>
<dbReference type="VEuPathDB" id="FungiDB:FVEG_07054"/>
<reference evidence="1 2" key="1">
    <citation type="journal article" date="2010" name="Nature">
        <title>Comparative genomics reveals mobile pathogenicity chromosomes in Fusarium.</title>
        <authorList>
            <person name="Ma L.J."/>
            <person name="van der Does H.C."/>
            <person name="Borkovich K.A."/>
            <person name="Coleman J.J."/>
            <person name="Daboussi M.J."/>
            <person name="Di Pietro A."/>
            <person name="Dufresne M."/>
            <person name="Freitag M."/>
            <person name="Grabherr M."/>
            <person name="Henrissat B."/>
            <person name="Houterman P.M."/>
            <person name="Kang S."/>
            <person name="Shim W.B."/>
            <person name="Woloshuk C."/>
            <person name="Xie X."/>
            <person name="Xu J.R."/>
            <person name="Antoniw J."/>
            <person name="Baker S.E."/>
            <person name="Bluhm B.H."/>
            <person name="Breakspear A."/>
            <person name="Brown D.W."/>
            <person name="Butchko R.A."/>
            <person name="Chapman S."/>
            <person name="Coulson R."/>
            <person name="Coutinho P.M."/>
            <person name="Danchin E.G."/>
            <person name="Diener A."/>
            <person name="Gale L.R."/>
            <person name="Gardiner D.M."/>
            <person name="Goff S."/>
            <person name="Hammond-Kosack K.E."/>
            <person name="Hilburn K."/>
            <person name="Hua-Van A."/>
            <person name="Jonkers W."/>
            <person name="Kazan K."/>
            <person name="Kodira C.D."/>
            <person name="Koehrsen M."/>
            <person name="Kumar L."/>
            <person name="Lee Y.H."/>
            <person name="Li L."/>
            <person name="Manners J.M."/>
            <person name="Miranda-Saavedra D."/>
            <person name="Mukherjee M."/>
            <person name="Park G."/>
            <person name="Park J."/>
            <person name="Park S.Y."/>
            <person name="Proctor R.H."/>
            <person name="Regev A."/>
            <person name="Ruiz-Roldan M.C."/>
            <person name="Sain D."/>
            <person name="Sakthikumar S."/>
            <person name="Sykes S."/>
            <person name="Schwartz D.C."/>
            <person name="Turgeon B.G."/>
            <person name="Wapinski I."/>
            <person name="Yoder O."/>
            <person name="Young S."/>
            <person name="Zeng Q."/>
            <person name="Zhou S."/>
            <person name="Galagan J."/>
            <person name="Cuomo C.A."/>
            <person name="Kistler H.C."/>
            <person name="Rep M."/>
        </authorList>
    </citation>
    <scope>NUCLEOTIDE SEQUENCE [LARGE SCALE GENOMIC DNA]</scope>
    <source>
        <strain evidence="2">M3125 / FGSC 7600</strain>
    </source>
</reference>
<accession>W7M6M6</accession>
<dbReference type="Proteomes" id="UP000009096">
    <property type="component" value="Chromosome 7"/>
</dbReference>
<dbReference type="KEGG" id="fvr:FVEG_07054"/>
<evidence type="ECO:0000313" key="1">
    <source>
        <dbReference type="EMBL" id="EWG46646.1"/>
    </source>
</evidence>
<gene>
    <name evidence="1" type="ORF">FVEG_07054</name>
</gene>
<protein>
    <submittedName>
        <fullName evidence="1">Uncharacterized protein</fullName>
    </submittedName>
</protein>
<dbReference type="HOGENOM" id="CLU_2483548_0_0_1"/>
<organism evidence="1 2">
    <name type="scientific">Gibberella moniliformis (strain M3125 / FGSC 7600)</name>
    <name type="common">Maize ear and stalk rot fungus</name>
    <name type="synonym">Fusarium verticillioides</name>
    <dbReference type="NCBI Taxonomy" id="334819"/>
    <lineage>
        <taxon>Eukaryota</taxon>
        <taxon>Fungi</taxon>
        <taxon>Dikarya</taxon>
        <taxon>Ascomycota</taxon>
        <taxon>Pezizomycotina</taxon>
        <taxon>Sordariomycetes</taxon>
        <taxon>Hypocreomycetidae</taxon>
        <taxon>Hypocreales</taxon>
        <taxon>Nectriaceae</taxon>
        <taxon>Fusarium</taxon>
        <taxon>Fusarium fujikuroi species complex</taxon>
    </lineage>
</organism>
<dbReference type="AlphaFoldDB" id="W7M6M6"/>
<name>W7M6M6_GIBM7</name>
<dbReference type="RefSeq" id="XP_018752837.1">
    <property type="nucleotide sequence ID" value="XM_018895553.1"/>
</dbReference>
<keyword evidence="2" id="KW-1185">Reference proteome</keyword>
<sequence length="87" mass="9871">MNPSSASPPSAAIAFSVTLVHFYDLTRIRTALVRPWPSVMHFGAVLQHKPLDYSLLCKQYHPASIERRWPRGRTEILLNDINQDISA</sequence>
<proteinExistence type="predicted"/>